<dbReference type="InterPro" id="IPR002734">
    <property type="entry name" value="RibDG_C"/>
</dbReference>
<dbReference type="SUPFAM" id="SSF53597">
    <property type="entry name" value="Dihydrofolate reductase-like"/>
    <property type="match status" value="1"/>
</dbReference>
<evidence type="ECO:0000313" key="2">
    <source>
        <dbReference type="EMBL" id="OJX60039.1"/>
    </source>
</evidence>
<dbReference type="STRING" id="1895771.BGO89_08070"/>
<dbReference type="Proteomes" id="UP000184233">
    <property type="component" value="Unassembled WGS sequence"/>
</dbReference>
<dbReference type="PANTHER" id="PTHR38011:SF11">
    <property type="entry name" value="2,5-DIAMINO-6-RIBOSYLAMINO-4(3H)-PYRIMIDINONE 5'-PHOSPHATE REDUCTASE"/>
    <property type="match status" value="1"/>
</dbReference>
<organism evidence="2 3">
    <name type="scientific">Candidatus Kapaibacterium thiocyanatum</name>
    <dbReference type="NCBI Taxonomy" id="1895771"/>
    <lineage>
        <taxon>Bacteria</taxon>
        <taxon>Pseudomonadati</taxon>
        <taxon>Candidatus Kapaibacteriota</taxon>
        <taxon>Candidatus Kapaibacteriia</taxon>
        <taxon>Candidatus Kapaibacteriales</taxon>
        <taxon>Candidatus Kapaibacteriaceae</taxon>
        <taxon>Candidatus Kapaibacterium</taxon>
    </lineage>
</organism>
<dbReference type="AlphaFoldDB" id="A0A1M3L3V6"/>
<dbReference type="PANTHER" id="PTHR38011">
    <property type="entry name" value="DIHYDROFOLATE REDUCTASE FAMILY PROTEIN (AFU_ORTHOLOGUE AFUA_8G06820)"/>
    <property type="match status" value="1"/>
</dbReference>
<feature type="domain" description="Bacterial bifunctional deaminase-reductase C-terminal" evidence="1">
    <location>
        <begin position="4"/>
        <end position="184"/>
    </location>
</feature>
<proteinExistence type="predicted"/>
<reference evidence="2 3" key="1">
    <citation type="submission" date="2016-09" db="EMBL/GenBank/DDBJ databases">
        <title>Genome-resolved meta-omics ties microbial dynamics to process performance in biotechnology for thiocyanate degradation.</title>
        <authorList>
            <person name="Kantor R.S."/>
            <person name="Huddy R.J."/>
            <person name="Iyer R."/>
            <person name="Thomas B.C."/>
            <person name="Brown C.T."/>
            <person name="Anantharaman K."/>
            <person name="Tringe S."/>
            <person name="Hettich R.L."/>
            <person name="Harrison S.T."/>
            <person name="Banfield J.F."/>
        </authorList>
    </citation>
    <scope>NUCLEOTIDE SEQUENCE [LARGE SCALE GENOMIC DNA]</scope>
    <source>
        <strain evidence="2">59-99</strain>
    </source>
</reference>
<protein>
    <recommendedName>
        <fullName evidence="1">Bacterial bifunctional deaminase-reductase C-terminal domain-containing protein</fullName>
    </recommendedName>
</protein>
<accession>A0A1M3L3V6</accession>
<gene>
    <name evidence="2" type="ORF">BGO89_08070</name>
</gene>
<dbReference type="InterPro" id="IPR050765">
    <property type="entry name" value="Riboflavin_Biosynth_HTPR"/>
</dbReference>
<dbReference type="GO" id="GO:0008703">
    <property type="term" value="F:5-amino-6-(5-phosphoribosylamino)uracil reductase activity"/>
    <property type="evidence" value="ECO:0007669"/>
    <property type="project" value="InterPro"/>
</dbReference>
<dbReference type="EMBL" id="MKVH01000008">
    <property type="protein sequence ID" value="OJX60039.1"/>
    <property type="molecule type" value="Genomic_DNA"/>
</dbReference>
<dbReference type="Gene3D" id="3.40.430.10">
    <property type="entry name" value="Dihydrofolate Reductase, subunit A"/>
    <property type="match status" value="1"/>
</dbReference>
<evidence type="ECO:0000259" key="1">
    <source>
        <dbReference type="Pfam" id="PF01872"/>
    </source>
</evidence>
<sequence length="192" mass="21503">MKRLILSVNVTLDGYMAGPDGELDWHFDYWNPEMSAYADAQLQTVDTIIVGRTTYEGMAQYWPGAALDPSIGSKDRLFAERMNALPKIVFSSTLHTLSWNNARLATYDVAGELARLRNGPGLDIIMWGGVRLVRYCIEHDLIDEYRIWTAPCMLGGGQRLFPKGIAFRPLQHLESRVFGNGVVLTCFASVTN</sequence>
<dbReference type="Pfam" id="PF01872">
    <property type="entry name" value="RibD_C"/>
    <property type="match status" value="1"/>
</dbReference>
<comment type="caution">
    <text evidence="2">The sequence shown here is derived from an EMBL/GenBank/DDBJ whole genome shotgun (WGS) entry which is preliminary data.</text>
</comment>
<dbReference type="InterPro" id="IPR024072">
    <property type="entry name" value="DHFR-like_dom_sf"/>
</dbReference>
<name>A0A1M3L3V6_9BACT</name>
<evidence type="ECO:0000313" key="3">
    <source>
        <dbReference type="Proteomes" id="UP000184233"/>
    </source>
</evidence>
<dbReference type="GO" id="GO:0009231">
    <property type="term" value="P:riboflavin biosynthetic process"/>
    <property type="evidence" value="ECO:0007669"/>
    <property type="project" value="InterPro"/>
</dbReference>